<proteinExistence type="predicted"/>
<dbReference type="PANTHER" id="PTHR30055:SF233">
    <property type="entry name" value="REGULATORY PROTEIN TETR"/>
    <property type="match status" value="1"/>
</dbReference>
<dbReference type="AlphaFoldDB" id="A0A0B8PHH3"/>
<dbReference type="PROSITE" id="PS50977">
    <property type="entry name" value="HTH_TETR_2"/>
    <property type="match status" value="1"/>
</dbReference>
<evidence type="ECO:0000313" key="5">
    <source>
        <dbReference type="EMBL" id="GAM76879.1"/>
    </source>
</evidence>
<comment type="caution">
    <text evidence="4">The sequence shown here is derived from an EMBL/GenBank/DDBJ whole genome shotgun (WGS) entry which is preliminary data.</text>
</comment>
<keyword evidence="1 2" id="KW-0238">DNA-binding</keyword>
<dbReference type="EMBL" id="BBSA01000006">
    <property type="protein sequence ID" value="GAM62543.1"/>
    <property type="molecule type" value="Genomic_DNA"/>
</dbReference>
<name>A0A0B8PHH3_9VIBR</name>
<accession>A0A0B8PHH3</accession>
<dbReference type="Pfam" id="PF00440">
    <property type="entry name" value="TetR_N"/>
    <property type="match status" value="1"/>
</dbReference>
<dbReference type="STRING" id="1481914.JCM19241_5775"/>
<evidence type="ECO:0000313" key="6">
    <source>
        <dbReference type="Proteomes" id="UP000031666"/>
    </source>
</evidence>
<dbReference type="InterPro" id="IPR001647">
    <property type="entry name" value="HTH_TetR"/>
</dbReference>
<reference evidence="6 7" key="3">
    <citation type="submission" date="2015-01" db="EMBL/GenBank/DDBJ databases">
        <authorList>
            <consortium name="NBRP consortium"/>
            <person name="Sawabe T."/>
            <person name="Meirelles P."/>
            <person name="Feng G."/>
            <person name="Sayaka M."/>
            <person name="Hattori M."/>
            <person name="Ohkuma M."/>
        </authorList>
    </citation>
    <scope>NUCLEOTIDE SEQUENCE [LARGE SCALE GENOMIC DNA]</scope>
    <source>
        <strain evidence="6">JCM 19241</strain>
        <strain evidence="4 7">JCM19232</strain>
        <strain evidence="5">JCM19241</strain>
    </source>
</reference>
<evidence type="ECO:0000256" key="2">
    <source>
        <dbReference type="PROSITE-ProRule" id="PRU00335"/>
    </source>
</evidence>
<evidence type="ECO:0000313" key="7">
    <source>
        <dbReference type="Proteomes" id="UP000031670"/>
    </source>
</evidence>
<dbReference type="PRINTS" id="PR00455">
    <property type="entry name" value="HTHTETR"/>
</dbReference>
<dbReference type="Proteomes" id="UP000031666">
    <property type="component" value="Unassembled WGS sequence"/>
</dbReference>
<dbReference type="GO" id="GO:0003700">
    <property type="term" value="F:DNA-binding transcription factor activity"/>
    <property type="evidence" value="ECO:0007669"/>
    <property type="project" value="TreeGrafter"/>
</dbReference>
<accession>A0A0B8QRH9</accession>
<dbReference type="PANTHER" id="PTHR30055">
    <property type="entry name" value="HTH-TYPE TRANSCRIPTIONAL REGULATOR RUTR"/>
    <property type="match status" value="1"/>
</dbReference>
<dbReference type="SUPFAM" id="SSF46689">
    <property type="entry name" value="Homeodomain-like"/>
    <property type="match status" value="1"/>
</dbReference>
<reference evidence="4 7" key="1">
    <citation type="submission" date="2015-01" db="EMBL/GenBank/DDBJ databases">
        <title>Vibrio sp. C5 JCM 19232 whole genome shotgun sequence.</title>
        <authorList>
            <person name="Sawabe T."/>
            <person name="Meirelles P."/>
            <person name="Feng G."/>
            <person name="Sayaka M."/>
            <person name="Hattori M."/>
            <person name="Ohkuma M."/>
        </authorList>
    </citation>
    <scope>NUCLEOTIDE SEQUENCE [LARGE SCALE GENOMIC DNA]</scope>
    <source>
        <strain evidence="4 7">JCM19232</strain>
    </source>
</reference>
<evidence type="ECO:0000259" key="3">
    <source>
        <dbReference type="PROSITE" id="PS50977"/>
    </source>
</evidence>
<gene>
    <name evidence="4" type="ORF">JCM19232_1700</name>
    <name evidence="5" type="ORF">JCM19241_5775</name>
</gene>
<evidence type="ECO:0000256" key="1">
    <source>
        <dbReference type="ARBA" id="ARBA00023125"/>
    </source>
</evidence>
<dbReference type="InterPro" id="IPR050109">
    <property type="entry name" value="HTH-type_TetR-like_transc_reg"/>
</dbReference>
<protein>
    <submittedName>
        <fullName evidence="4">Transcriptional regulator</fullName>
    </submittedName>
</protein>
<dbReference type="Proteomes" id="UP000031670">
    <property type="component" value="Unassembled WGS sequence"/>
</dbReference>
<sequence>MRKAGRPTSETKARDALIEQAQHLFTSMPYEKVSTRMLAEKAGVNPAMIRYYFGNKEGLFEAMILHVMAPILAHARNKLSNSDSNTLVEMMRLHFEVMSQDLAFPRLLFRVLGMPPSEVQRRLTDKMFEQMVGNMNERMFDSGKGIVRDGLDPQKCKLNILSLMLFPFIAPNALLEKHGIELDPEFLNDLFAHNIDVMFNGILQQPADKTSLTNED</sequence>
<dbReference type="EMBL" id="BBSC01000007">
    <property type="protein sequence ID" value="GAM76879.1"/>
    <property type="molecule type" value="Genomic_DNA"/>
</dbReference>
<organism evidence="4 7">
    <name type="scientific">Vibrio ishigakensis</name>
    <dbReference type="NCBI Taxonomy" id="1481914"/>
    <lineage>
        <taxon>Bacteria</taxon>
        <taxon>Pseudomonadati</taxon>
        <taxon>Pseudomonadota</taxon>
        <taxon>Gammaproteobacteria</taxon>
        <taxon>Vibrionales</taxon>
        <taxon>Vibrionaceae</taxon>
        <taxon>Vibrio</taxon>
    </lineage>
</organism>
<dbReference type="Gene3D" id="1.10.357.10">
    <property type="entry name" value="Tetracycline Repressor, domain 2"/>
    <property type="match status" value="1"/>
</dbReference>
<dbReference type="InterPro" id="IPR009057">
    <property type="entry name" value="Homeodomain-like_sf"/>
</dbReference>
<evidence type="ECO:0000313" key="4">
    <source>
        <dbReference type="EMBL" id="GAM62543.1"/>
    </source>
</evidence>
<reference evidence="5 6" key="2">
    <citation type="submission" date="2015-01" db="EMBL/GenBank/DDBJ databases">
        <title>Vibrio sp. C94 JCM 19241 whole genome shotgun sequence.</title>
        <authorList>
            <person name="Sawabe T."/>
            <person name="Meirelles P."/>
            <person name="Feng G."/>
            <person name="Sayaka M."/>
            <person name="Hattori M."/>
            <person name="Ohkuma M."/>
        </authorList>
    </citation>
    <scope>NUCLEOTIDE SEQUENCE [LARGE SCALE GENOMIC DNA]</scope>
    <source>
        <strain evidence="6">JCM 19241</strain>
        <strain evidence="5">JCM19241</strain>
    </source>
</reference>
<feature type="domain" description="HTH tetR-type" evidence="3">
    <location>
        <begin position="11"/>
        <end position="71"/>
    </location>
</feature>
<dbReference type="GO" id="GO:0000976">
    <property type="term" value="F:transcription cis-regulatory region binding"/>
    <property type="evidence" value="ECO:0007669"/>
    <property type="project" value="TreeGrafter"/>
</dbReference>
<feature type="DNA-binding region" description="H-T-H motif" evidence="2">
    <location>
        <begin position="34"/>
        <end position="53"/>
    </location>
</feature>